<dbReference type="AlphaFoldDB" id="A0A381QHP9"/>
<gene>
    <name evidence="8" type="ORF">METZ01_LOCUS31705</name>
</gene>
<keyword evidence="4" id="KW-0028">Amino-acid biosynthesis</keyword>
<name>A0A381QHP9_9ZZZZ</name>
<dbReference type="SUPFAM" id="SSF54506">
    <property type="entry name" value="Diaminopimelate epimerase-like"/>
    <property type="match status" value="2"/>
</dbReference>
<dbReference type="GO" id="GO:0008837">
    <property type="term" value="F:diaminopimelate epimerase activity"/>
    <property type="evidence" value="ECO:0007669"/>
    <property type="project" value="UniProtKB-EC"/>
</dbReference>
<organism evidence="8">
    <name type="scientific">marine metagenome</name>
    <dbReference type="NCBI Taxonomy" id="408172"/>
    <lineage>
        <taxon>unclassified sequences</taxon>
        <taxon>metagenomes</taxon>
        <taxon>ecological metagenomes</taxon>
    </lineage>
</organism>
<accession>A0A381QHP9</accession>
<evidence type="ECO:0000313" key="8">
    <source>
        <dbReference type="EMBL" id="SUZ78851.1"/>
    </source>
</evidence>
<dbReference type="InterPro" id="IPR001653">
    <property type="entry name" value="DAP_epimerase_DapF"/>
</dbReference>
<evidence type="ECO:0000256" key="3">
    <source>
        <dbReference type="ARBA" id="ARBA00013080"/>
    </source>
</evidence>
<evidence type="ECO:0000256" key="4">
    <source>
        <dbReference type="ARBA" id="ARBA00022605"/>
    </source>
</evidence>
<evidence type="ECO:0000256" key="5">
    <source>
        <dbReference type="ARBA" id="ARBA00023154"/>
    </source>
</evidence>
<sequence length="295" mass="32639">MTNKQFEDSLIHWGSTKNKGKYFVKMHGLDNHFVIVDGRDDQYEPDADEIIKICHSRHGVGADQLIVIQNPTKKGVMSDACALMRIFNIDGNEAEACGNATRCVAWLLMEELSSNFIKIETLAGILECHKTGRMKVSSSMGKVEKDWRRIPLNSPIKKYSEELNLGPLNDPIILSVGNPHIIYFVENLEKIDIELWAPKIQSSSIFPNQVNVGIAKIVDGNNLQLRVFERGAGLTSACGSGACAAVYASIEKGLVKTNKMRVHMTAGYLDIKISQENIAIMEGPVAFSFVGKLIM</sequence>
<keyword evidence="5" id="KW-0457">Lysine biosynthesis</keyword>
<proteinExistence type="inferred from homology"/>
<dbReference type="InterPro" id="IPR018510">
    <property type="entry name" value="DAP_epimerase_AS"/>
</dbReference>
<dbReference type="PANTHER" id="PTHR31689:SF0">
    <property type="entry name" value="DIAMINOPIMELATE EPIMERASE"/>
    <property type="match status" value="1"/>
</dbReference>
<comment type="similarity">
    <text evidence="2">Belongs to the diaminopimelate epimerase family.</text>
</comment>
<evidence type="ECO:0000256" key="6">
    <source>
        <dbReference type="ARBA" id="ARBA00023235"/>
    </source>
</evidence>
<dbReference type="UniPathway" id="UPA00034">
    <property type="reaction ID" value="UER00025"/>
</dbReference>
<dbReference type="EMBL" id="UINC01001370">
    <property type="protein sequence ID" value="SUZ78851.1"/>
    <property type="molecule type" value="Genomic_DNA"/>
</dbReference>
<evidence type="ECO:0000256" key="7">
    <source>
        <dbReference type="ARBA" id="ARBA00051712"/>
    </source>
</evidence>
<dbReference type="PROSITE" id="PS01326">
    <property type="entry name" value="DAP_EPIMERASE"/>
    <property type="match status" value="1"/>
</dbReference>
<dbReference type="Gene3D" id="3.10.310.10">
    <property type="entry name" value="Diaminopimelate Epimerase, Chain A, domain 1"/>
    <property type="match status" value="2"/>
</dbReference>
<keyword evidence="6" id="KW-0413">Isomerase</keyword>
<dbReference type="Pfam" id="PF01678">
    <property type="entry name" value="DAP_epimerase"/>
    <property type="match status" value="2"/>
</dbReference>
<comment type="pathway">
    <text evidence="1">Amino-acid biosynthesis; L-lysine biosynthesis via DAP pathway; DL-2,6-diaminopimelate from LL-2,6-diaminopimelate: step 1/1.</text>
</comment>
<dbReference type="HAMAP" id="MF_00197">
    <property type="entry name" value="DAP_epimerase"/>
    <property type="match status" value="1"/>
</dbReference>
<evidence type="ECO:0000256" key="1">
    <source>
        <dbReference type="ARBA" id="ARBA00005196"/>
    </source>
</evidence>
<dbReference type="PANTHER" id="PTHR31689">
    <property type="entry name" value="DIAMINOPIMELATE EPIMERASE, CHLOROPLASTIC"/>
    <property type="match status" value="1"/>
</dbReference>
<reference evidence="8" key="1">
    <citation type="submission" date="2018-05" db="EMBL/GenBank/DDBJ databases">
        <authorList>
            <person name="Lanie J.A."/>
            <person name="Ng W.-L."/>
            <person name="Kazmierczak K.M."/>
            <person name="Andrzejewski T.M."/>
            <person name="Davidsen T.M."/>
            <person name="Wayne K.J."/>
            <person name="Tettelin H."/>
            <person name="Glass J.I."/>
            <person name="Rusch D."/>
            <person name="Podicherti R."/>
            <person name="Tsui H.-C.T."/>
            <person name="Winkler M.E."/>
        </authorList>
    </citation>
    <scope>NUCLEOTIDE SEQUENCE</scope>
</reference>
<dbReference type="GO" id="GO:0009089">
    <property type="term" value="P:lysine biosynthetic process via diaminopimelate"/>
    <property type="evidence" value="ECO:0007669"/>
    <property type="project" value="UniProtKB-UniPathway"/>
</dbReference>
<dbReference type="EC" id="5.1.1.7" evidence="3"/>
<dbReference type="GO" id="GO:0005829">
    <property type="term" value="C:cytosol"/>
    <property type="evidence" value="ECO:0007669"/>
    <property type="project" value="TreeGrafter"/>
</dbReference>
<protein>
    <recommendedName>
        <fullName evidence="3">diaminopimelate epimerase</fullName>
        <ecNumber evidence="3">5.1.1.7</ecNumber>
    </recommendedName>
</protein>
<dbReference type="NCBIfam" id="TIGR00652">
    <property type="entry name" value="DapF"/>
    <property type="match status" value="1"/>
</dbReference>
<comment type="catalytic activity">
    <reaction evidence="7">
        <text>(2S,6S)-2,6-diaminopimelate = meso-2,6-diaminopimelate</text>
        <dbReference type="Rhea" id="RHEA:15393"/>
        <dbReference type="ChEBI" id="CHEBI:57609"/>
        <dbReference type="ChEBI" id="CHEBI:57791"/>
        <dbReference type="EC" id="5.1.1.7"/>
    </reaction>
</comment>
<evidence type="ECO:0000256" key="2">
    <source>
        <dbReference type="ARBA" id="ARBA00010219"/>
    </source>
</evidence>